<evidence type="ECO:0000313" key="2">
    <source>
        <dbReference type="Proteomes" id="UP001236014"/>
    </source>
</evidence>
<dbReference type="EMBL" id="CP127294">
    <property type="protein sequence ID" value="WIX79449.1"/>
    <property type="molecule type" value="Genomic_DNA"/>
</dbReference>
<evidence type="ECO:0000313" key="1">
    <source>
        <dbReference type="EMBL" id="WIX79449.1"/>
    </source>
</evidence>
<dbReference type="AlphaFoldDB" id="A0A9Y2MXW2"/>
<organism evidence="1 2">
    <name type="scientific">Amycolatopsis carbonis</name>
    <dbReference type="NCBI Taxonomy" id="715471"/>
    <lineage>
        <taxon>Bacteria</taxon>
        <taxon>Bacillati</taxon>
        <taxon>Actinomycetota</taxon>
        <taxon>Actinomycetes</taxon>
        <taxon>Pseudonocardiales</taxon>
        <taxon>Pseudonocardiaceae</taxon>
        <taxon>Amycolatopsis</taxon>
    </lineage>
</organism>
<dbReference type="KEGG" id="acab:QRX50_01115"/>
<reference evidence="1 2" key="1">
    <citation type="submission" date="2023-06" db="EMBL/GenBank/DDBJ databases">
        <authorList>
            <person name="Oyuntsetseg B."/>
            <person name="Kim S.B."/>
        </authorList>
    </citation>
    <scope>NUCLEOTIDE SEQUENCE [LARGE SCALE GENOMIC DNA]</scope>
    <source>
        <strain evidence="1 2">2-15</strain>
    </source>
</reference>
<name>A0A9Y2MXW2_9PSEU</name>
<gene>
    <name evidence="1" type="ORF">QRX50_01115</name>
</gene>
<protein>
    <submittedName>
        <fullName evidence="1">Uncharacterized protein</fullName>
    </submittedName>
</protein>
<dbReference type="RefSeq" id="WP_285970138.1">
    <property type="nucleotide sequence ID" value="NZ_CP127294.1"/>
</dbReference>
<sequence>MSGFHSGFHADDGAYETYARQVDPLGDDVRQAGSRHLAPHMTVGFSDMGHESGFSGAYGARMRSLQERLHALGGGWHQVGEAARRTQGNFAAVEEEHGDALRRLR</sequence>
<proteinExistence type="predicted"/>
<keyword evidence="2" id="KW-1185">Reference proteome</keyword>
<dbReference type="Proteomes" id="UP001236014">
    <property type="component" value="Chromosome"/>
</dbReference>
<accession>A0A9Y2MXW2</accession>